<dbReference type="InterPro" id="IPR054612">
    <property type="entry name" value="Phage_capsid-like_C"/>
</dbReference>
<dbReference type="NCBIfam" id="TIGR01554">
    <property type="entry name" value="major_cap_HK97"/>
    <property type="match status" value="1"/>
</dbReference>
<dbReference type="Gene3D" id="3.30.2400.10">
    <property type="entry name" value="Major capsid protein gp5"/>
    <property type="match status" value="1"/>
</dbReference>
<dbReference type="InterPro" id="IPR024455">
    <property type="entry name" value="Phage_capsid"/>
</dbReference>
<evidence type="ECO:0000259" key="3">
    <source>
        <dbReference type="Pfam" id="PF05065"/>
    </source>
</evidence>
<proteinExistence type="predicted"/>
<dbReference type="EMBL" id="QEYD01000007">
    <property type="protein sequence ID" value="PWE28265.1"/>
    <property type="molecule type" value="Genomic_DNA"/>
</dbReference>
<keyword evidence="5" id="KW-1185">Reference proteome</keyword>
<dbReference type="Proteomes" id="UP000244940">
    <property type="component" value="Unassembled WGS sequence"/>
</dbReference>
<dbReference type="AlphaFoldDB" id="A0A2U2C8Q8"/>
<protein>
    <submittedName>
        <fullName evidence="4">Phage major capsid protein</fullName>
    </submittedName>
</protein>
<organism evidence="4 5">
    <name type="scientific">Pararhodobacter marinus</name>
    <dbReference type="NCBI Taxonomy" id="2184063"/>
    <lineage>
        <taxon>Bacteria</taxon>
        <taxon>Pseudomonadati</taxon>
        <taxon>Pseudomonadota</taxon>
        <taxon>Alphaproteobacteria</taxon>
        <taxon>Rhodobacterales</taxon>
        <taxon>Paracoccaceae</taxon>
        <taxon>Pararhodobacter</taxon>
    </lineage>
</organism>
<sequence length="432" mass="46363">MSPRGRWRIAVRGPLSREWQRGINERKDAMSSEFPGPAQAGEEKSAAPGDEAARLKTALEDFVTEIKSFRADVTGNLKEQDKRLTMLDRKISTKTARPLLAQADAGEGLHLKAFDAYLRQGDDDALRGLVLEGKGLTASVNTEGGYLVDPQTSERIHAVLDASASIRAIASVVQVEAGSFDVLVDHGDVGSGWENESSTLTETGTAAIDRISIKLHELSAMPKASQRLLEDSAFDVEGWLAERIAKKFARAEAAAFISGTGTDQPRGFLTHTIVANGTEDWEELGYVATGAAGDFAASNPADAIVDLVYALDAGYRANAAFVMNSKTAGAVRKMKDGDGRFLWSDGLASGEPARLMGYPVLIAEDMPDIAADAHAIAFGDFQAGYTIAERPDLRVLRDPFSAKPHVLFYATKRVGGDVTDFQAIKLLKFAAS</sequence>
<evidence type="ECO:0000313" key="5">
    <source>
        <dbReference type="Proteomes" id="UP000244940"/>
    </source>
</evidence>
<feature type="domain" description="Phage capsid-like C-terminal" evidence="3">
    <location>
        <begin position="144"/>
        <end position="429"/>
    </location>
</feature>
<dbReference type="GeneID" id="94365822"/>
<name>A0A2U2C8Q8_9RHOB</name>
<dbReference type="Gene3D" id="3.30.2320.10">
    <property type="entry name" value="hypothetical protein PF0899 domain"/>
    <property type="match status" value="1"/>
</dbReference>
<evidence type="ECO:0000256" key="2">
    <source>
        <dbReference type="SAM" id="MobiDB-lite"/>
    </source>
</evidence>
<dbReference type="RefSeq" id="WP_109533772.1">
    <property type="nucleotide sequence ID" value="NZ_QEYD01000007.1"/>
</dbReference>
<gene>
    <name evidence="4" type="ORF">C4N9_13065</name>
</gene>
<comment type="subcellular location">
    <subcellularLocation>
        <location evidence="1">Virion</location>
    </subcellularLocation>
</comment>
<reference evidence="4 5" key="1">
    <citation type="submission" date="2018-05" db="EMBL/GenBank/DDBJ databases">
        <title>Pararhodobacter marina sp. nov., isolated from deep-sea water of the Indian Ocean.</title>
        <authorList>
            <person name="Lai Q.Sr."/>
            <person name="Liu X."/>
            <person name="Shao Z."/>
        </authorList>
    </citation>
    <scope>NUCLEOTIDE SEQUENCE [LARGE SCALE GENOMIC DNA]</scope>
    <source>
        <strain evidence="4 5">CIC4N-9</strain>
    </source>
</reference>
<feature type="compositionally biased region" description="Basic and acidic residues" evidence="2">
    <location>
        <begin position="41"/>
        <end position="50"/>
    </location>
</feature>
<dbReference type="SUPFAM" id="SSF56563">
    <property type="entry name" value="Major capsid protein gp5"/>
    <property type="match status" value="1"/>
</dbReference>
<dbReference type="OrthoDB" id="9786516at2"/>
<evidence type="ECO:0000313" key="4">
    <source>
        <dbReference type="EMBL" id="PWE28265.1"/>
    </source>
</evidence>
<evidence type="ECO:0000256" key="1">
    <source>
        <dbReference type="ARBA" id="ARBA00004328"/>
    </source>
</evidence>
<comment type="caution">
    <text evidence="4">The sequence shown here is derived from an EMBL/GenBank/DDBJ whole genome shotgun (WGS) entry which is preliminary data.</text>
</comment>
<feature type="compositionally biased region" description="Basic and acidic residues" evidence="2">
    <location>
        <begin position="18"/>
        <end position="30"/>
    </location>
</feature>
<accession>A0A2U2C8Q8</accession>
<feature type="region of interest" description="Disordered" evidence="2">
    <location>
        <begin position="18"/>
        <end position="50"/>
    </location>
</feature>
<dbReference type="Pfam" id="PF05065">
    <property type="entry name" value="Phage_capsid"/>
    <property type="match status" value="1"/>
</dbReference>